<proteinExistence type="predicted"/>
<evidence type="ECO:0000313" key="2">
    <source>
        <dbReference type="Proteomes" id="UP000072421"/>
    </source>
</evidence>
<organism evidence="1">
    <name type="scientific">Collimonas fungivorans</name>
    <dbReference type="NCBI Taxonomy" id="158899"/>
    <lineage>
        <taxon>Bacteria</taxon>
        <taxon>Pseudomonadati</taxon>
        <taxon>Pseudomonadota</taxon>
        <taxon>Betaproteobacteria</taxon>
        <taxon>Burkholderiales</taxon>
        <taxon>Oxalobacteraceae</taxon>
        <taxon>Collimonas</taxon>
    </lineage>
</organism>
<dbReference type="AlphaFoldDB" id="A0A127P8U2"/>
<gene>
    <name evidence="1" type="ORF">CFter6_1454</name>
</gene>
<sequence>MIPAGLFCRGHMKKARQNRFRRAFNDMKAVFAPVSVVLHAI</sequence>
<accession>A0A127P8U2</accession>
<dbReference type="EMBL" id="CP013232">
    <property type="protein sequence ID" value="AMO94163.1"/>
    <property type="molecule type" value="Genomic_DNA"/>
</dbReference>
<name>A0A127P8U2_9BURK</name>
<reference evidence="1 2" key="1">
    <citation type="submission" date="2015-11" db="EMBL/GenBank/DDBJ databases">
        <title>Exploring the genomic traits of fungus-feeding bacterial genus Collimonas.</title>
        <authorList>
            <person name="Song C."/>
            <person name="Schmidt R."/>
            <person name="de Jager V."/>
            <person name="Krzyzanowska D."/>
            <person name="Jongedijk E."/>
            <person name="Cankar K."/>
            <person name="Beekwilder J."/>
            <person name="van Veen A."/>
            <person name="de Boer W."/>
            <person name="van Veen J.A."/>
            <person name="Garbeva P."/>
        </authorList>
    </citation>
    <scope>NUCLEOTIDE SEQUENCE [LARGE SCALE GENOMIC DNA]</scope>
    <source>
        <strain evidence="1 2">Ter6</strain>
    </source>
</reference>
<evidence type="ECO:0000313" key="1">
    <source>
        <dbReference type="EMBL" id="AMO94163.1"/>
    </source>
</evidence>
<protein>
    <submittedName>
        <fullName evidence="1">Uncharacterized protein</fullName>
    </submittedName>
</protein>
<dbReference type="Proteomes" id="UP000072421">
    <property type="component" value="Chromosome"/>
</dbReference>